<dbReference type="InterPro" id="IPR005756">
    <property type="entry name" value="Ribosomal_uL24_euk/arc"/>
</dbReference>
<evidence type="ECO:0000313" key="4">
    <source>
        <dbReference type="EMBL" id="OWJ99904.1"/>
    </source>
</evidence>
<comment type="caution">
    <text evidence="4">The sequence shown here is derived from an EMBL/GenBank/DDBJ whole genome shotgun (WGS) entry which is preliminary data.</text>
</comment>
<dbReference type="GO" id="GO:0003723">
    <property type="term" value="F:RNA binding"/>
    <property type="evidence" value="ECO:0007669"/>
    <property type="project" value="InterPro"/>
</dbReference>
<dbReference type="CDD" id="cd06089">
    <property type="entry name" value="KOW_RPL26"/>
    <property type="match status" value="1"/>
</dbReference>
<evidence type="ECO:0000256" key="3">
    <source>
        <dbReference type="ARBA" id="ARBA00023274"/>
    </source>
</evidence>
<dbReference type="PANTHER" id="PTHR11143">
    <property type="entry name" value="60S RIBOSOMAL PROTEIN L26 FAMILY MEMBER"/>
    <property type="match status" value="1"/>
</dbReference>
<keyword evidence="3" id="KW-0687">Ribonucleoprotein</keyword>
<keyword evidence="2" id="KW-0689">Ribosomal protein</keyword>
<comment type="similarity">
    <text evidence="1">Belongs to the universal ribosomal protein uL24 family.</text>
</comment>
<dbReference type="InterPro" id="IPR014722">
    <property type="entry name" value="Rib_uL2_dom2"/>
</dbReference>
<dbReference type="NCBIfam" id="TIGR01080">
    <property type="entry name" value="rplX_A_E"/>
    <property type="match status" value="1"/>
</dbReference>
<dbReference type="AlphaFoldDB" id="A0A212C1N1"/>
<evidence type="ECO:0000313" key="5">
    <source>
        <dbReference type="Proteomes" id="UP000242450"/>
    </source>
</evidence>
<dbReference type="SUPFAM" id="SSF50104">
    <property type="entry name" value="Translation proteins SH3-like domain"/>
    <property type="match status" value="1"/>
</dbReference>
<evidence type="ECO:0008006" key="6">
    <source>
        <dbReference type="Google" id="ProtNLM"/>
    </source>
</evidence>
<dbReference type="EMBL" id="MKHE01000033">
    <property type="protein sequence ID" value="OWJ99904.1"/>
    <property type="molecule type" value="Genomic_DNA"/>
</dbReference>
<dbReference type="OrthoDB" id="1688503at2759"/>
<accession>A0A212C1N1</accession>
<reference evidence="4 5" key="1">
    <citation type="journal article" date="2018" name="Mol. Genet. Genomics">
        <title>The red deer Cervus elaphus genome CerEla1.0: sequencing, annotating, genes, and chromosomes.</title>
        <authorList>
            <person name="Bana N.A."/>
            <person name="Nyiri A."/>
            <person name="Nagy J."/>
            <person name="Frank K."/>
            <person name="Nagy T."/>
            <person name="Steger V."/>
            <person name="Schiller M."/>
            <person name="Lakatos P."/>
            <person name="Sugar L."/>
            <person name="Horn P."/>
            <person name="Barta E."/>
            <person name="Orosz L."/>
        </authorList>
    </citation>
    <scope>NUCLEOTIDE SEQUENCE [LARGE SCALE GENOMIC DNA]</scope>
    <source>
        <strain evidence="4">Hungarian</strain>
    </source>
</reference>
<evidence type="ECO:0000256" key="1">
    <source>
        <dbReference type="ARBA" id="ARBA00010618"/>
    </source>
</evidence>
<dbReference type="GO" id="GO:0031090">
    <property type="term" value="C:organelle membrane"/>
    <property type="evidence" value="ECO:0007669"/>
    <property type="project" value="UniProtKB-ARBA"/>
</dbReference>
<keyword evidence="5" id="KW-1185">Reference proteome</keyword>
<protein>
    <recommendedName>
        <fullName evidence="6">KOW domain-containing protein</fullName>
    </recommendedName>
</protein>
<dbReference type="InterPro" id="IPR008991">
    <property type="entry name" value="Translation_prot_SH3-like_sf"/>
</dbReference>
<proteinExistence type="inferred from homology"/>
<dbReference type="GO" id="GO:0006412">
    <property type="term" value="P:translation"/>
    <property type="evidence" value="ECO:0007669"/>
    <property type="project" value="InterPro"/>
</dbReference>
<organism evidence="4 5">
    <name type="scientific">Cervus elaphus hippelaphus</name>
    <name type="common">European red deer</name>
    <dbReference type="NCBI Taxonomy" id="46360"/>
    <lineage>
        <taxon>Eukaryota</taxon>
        <taxon>Metazoa</taxon>
        <taxon>Chordata</taxon>
        <taxon>Craniata</taxon>
        <taxon>Vertebrata</taxon>
        <taxon>Euteleostomi</taxon>
        <taxon>Mammalia</taxon>
        <taxon>Eutheria</taxon>
        <taxon>Laurasiatheria</taxon>
        <taxon>Artiodactyla</taxon>
        <taxon>Ruminantia</taxon>
        <taxon>Pecora</taxon>
        <taxon>Cervidae</taxon>
        <taxon>Cervinae</taxon>
        <taxon>Cervus</taxon>
    </lineage>
</organism>
<dbReference type="GO" id="GO:0015934">
    <property type="term" value="C:large ribosomal subunit"/>
    <property type="evidence" value="ECO:0007669"/>
    <property type="project" value="InterPro"/>
</dbReference>
<sequence length="78" mass="9022">MSCPLSKELTQKYSIRSTPIRKDDEVRVVRGHKGQQIGKVVQIYRKKYTSTLKQCSARRLMAQLSRRAFTPARWLSPG</sequence>
<dbReference type="InterPro" id="IPR041988">
    <property type="entry name" value="Ribosomal_uL24_KOW"/>
</dbReference>
<gene>
    <name evidence="4" type="ORF">Celaphus_00015646</name>
</gene>
<dbReference type="GO" id="GO:0003735">
    <property type="term" value="F:structural constituent of ribosome"/>
    <property type="evidence" value="ECO:0007669"/>
    <property type="project" value="InterPro"/>
</dbReference>
<evidence type="ECO:0000256" key="2">
    <source>
        <dbReference type="ARBA" id="ARBA00022980"/>
    </source>
</evidence>
<name>A0A212C1N1_CEREH</name>
<dbReference type="Gene3D" id="2.30.30.30">
    <property type="match status" value="1"/>
</dbReference>
<dbReference type="Proteomes" id="UP000242450">
    <property type="component" value="Chromosome 33"/>
</dbReference>